<dbReference type="AlphaFoldDB" id="A0A8T1QJL4"/>
<evidence type="ECO:0000313" key="3">
    <source>
        <dbReference type="Proteomes" id="UP000811609"/>
    </source>
</evidence>
<organism evidence="2 3">
    <name type="scientific">Carya illinoinensis</name>
    <name type="common">Pecan</name>
    <dbReference type="NCBI Taxonomy" id="32201"/>
    <lineage>
        <taxon>Eukaryota</taxon>
        <taxon>Viridiplantae</taxon>
        <taxon>Streptophyta</taxon>
        <taxon>Embryophyta</taxon>
        <taxon>Tracheophyta</taxon>
        <taxon>Spermatophyta</taxon>
        <taxon>Magnoliopsida</taxon>
        <taxon>eudicotyledons</taxon>
        <taxon>Gunneridae</taxon>
        <taxon>Pentapetalae</taxon>
        <taxon>rosids</taxon>
        <taxon>fabids</taxon>
        <taxon>Fagales</taxon>
        <taxon>Juglandaceae</taxon>
        <taxon>Carya</taxon>
    </lineage>
</organism>
<proteinExistence type="predicted"/>
<evidence type="ECO:0000256" key="1">
    <source>
        <dbReference type="SAM" id="MobiDB-lite"/>
    </source>
</evidence>
<evidence type="ECO:0000313" key="2">
    <source>
        <dbReference type="EMBL" id="KAG6654585.1"/>
    </source>
</evidence>
<dbReference type="Proteomes" id="UP000811609">
    <property type="component" value="Chromosome 5"/>
</dbReference>
<keyword evidence="3" id="KW-1185">Reference proteome</keyword>
<gene>
    <name evidence="2" type="ORF">CIPAW_05G156000</name>
</gene>
<comment type="caution">
    <text evidence="2">The sequence shown here is derived from an EMBL/GenBank/DDBJ whole genome shotgun (WGS) entry which is preliminary data.</text>
</comment>
<reference evidence="2" key="1">
    <citation type="submission" date="2020-12" db="EMBL/GenBank/DDBJ databases">
        <title>WGS assembly of Carya illinoinensis cv. Pawnee.</title>
        <authorList>
            <person name="Platts A."/>
            <person name="Shu S."/>
            <person name="Wright S."/>
            <person name="Barry K."/>
            <person name="Edger P."/>
            <person name="Pires J.C."/>
            <person name="Schmutz J."/>
        </authorList>
    </citation>
    <scope>NUCLEOTIDE SEQUENCE</scope>
    <source>
        <tissue evidence="2">Leaf</tissue>
    </source>
</reference>
<sequence length="137" mass="14999">MEQCRQGKSAKWIRNLGKRIGSEGWARGSQSRTRRLSVDCSSCSRGESGSPRAGRGTDWERSLRRSSPGVEQSTQNWYGQGESDCLIKTKHCDGPCGCSRNVISASALNVKVKKFNQARVNGGSNYDSLKVAKCLVI</sequence>
<accession>A0A8T1QJL4</accession>
<feature type="region of interest" description="Disordered" evidence="1">
    <location>
        <begin position="40"/>
        <end position="76"/>
    </location>
</feature>
<name>A0A8T1QJL4_CARIL</name>
<dbReference type="EMBL" id="CM031813">
    <property type="protein sequence ID" value="KAG6654585.1"/>
    <property type="molecule type" value="Genomic_DNA"/>
</dbReference>
<protein>
    <submittedName>
        <fullName evidence="2">Uncharacterized protein</fullName>
    </submittedName>
</protein>